<dbReference type="Proteomes" id="UP000438448">
    <property type="component" value="Unassembled WGS sequence"/>
</dbReference>
<evidence type="ECO:0000313" key="2">
    <source>
        <dbReference type="EMBL" id="MQY20735.1"/>
    </source>
</evidence>
<keyword evidence="3" id="KW-1185">Reference proteome</keyword>
<organism evidence="2 3">
    <name type="scientific">Nocardia macrotermitis</name>
    <dbReference type="NCBI Taxonomy" id="2585198"/>
    <lineage>
        <taxon>Bacteria</taxon>
        <taxon>Bacillati</taxon>
        <taxon>Actinomycetota</taxon>
        <taxon>Actinomycetes</taxon>
        <taxon>Mycobacteriales</taxon>
        <taxon>Nocardiaceae</taxon>
        <taxon>Nocardia</taxon>
    </lineage>
</organism>
<feature type="compositionally biased region" description="Low complexity" evidence="1">
    <location>
        <begin position="382"/>
        <end position="392"/>
    </location>
</feature>
<feature type="compositionally biased region" description="Basic and acidic residues" evidence="1">
    <location>
        <begin position="111"/>
        <end position="125"/>
    </location>
</feature>
<feature type="compositionally biased region" description="Low complexity" evidence="1">
    <location>
        <begin position="85"/>
        <end position="103"/>
    </location>
</feature>
<proteinExistence type="predicted"/>
<gene>
    <name evidence="2" type="ORF">NRB20_38430</name>
</gene>
<evidence type="ECO:0000313" key="3">
    <source>
        <dbReference type="Proteomes" id="UP000438448"/>
    </source>
</evidence>
<dbReference type="AlphaFoldDB" id="A0A7K0D4Q3"/>
<feature type="compositionally biased region" description="Basic and acidic residues" evidence="1">
    <location>
        <begin position="33"/>
        <end position="45"/>
    </location>
</feature>
<feature type="compositionally biased region" description="Basic and acidic residues" evidence="1">
    <location>
        <begin position="248"/>
        <end position="259"/>
    </location>
</feature>
<evidence type="ECO:0000256" key="1">
    <source>
        <dbReference type="SAM" id="MobiDB-lite"/>
    </source>
</evidence>
<feature type="compositionally biased region" description="Polar residues" evidence="1">
    <location>
        <begin position="46"/>
        <end position="71"/>
    </location>
</feature>
<name>A0A7K0D4Q3_9NOCA</name>
<feature type="compositionally biased region" description="Polar residues" evidence="1">
    <location>
        <begin position="202"/>
        <end position="227"/>
    </location>
</feature>
<accession>A0A7K0D4Q3</accession>
<feature type="compositionally biased region" description="Low complexity" evidence="1">
    <location>
        <begin position="402"/>
        <end position="414"/>
    </location>
</feature>
<feature type="region of interest" description="Disordered" evidence="1">
    <location>
        <begin position="373"/>
        <end position="436"/>
    </location>
</feature>
<reference evidence="2 3" key="1">
    <citation type="submission" date="2019-10" db="EMBL/GenBank/DDBJ databases">
        <title>Nocardia macrotermitis sp. nov. and Nocardia aurantia sp. nov., isolated from the gut of fungus growing-termite Macrotermes natalensis.</title>
        <authorList>
            <person name="Benndorf R."/>
            <person name="Schwitalla J."/>
            <person name="Martin K."/>
            <person name="De Beer W."/>
            <person name="Kaster A.-K."/>
            <person name="Vollmers J."/>
            <person name="Poulsen M."/>
            <person name="Beemelmanns C."/>
        </authorList>
    </citation>
    <scope>NUCLEOTIDE SEQUENCE [LARGE SCALE GENOMIC DNA]</scope>
    <source>
        <strain evidence="2 3">RB20</strain>
    </source>
</reference>
<feature type="compositionally biased region" description="Polar residues" evidence="1">
    <location>
        <begin position="132"/>
        <end position="144"/>
    </location>
</feature>
<protein>
    <submittedName>
        <fullName evidence="2">Uncharacterized protein</fullName>
    </submittedName>
</protein>
<comment type="caution">
    <text evidence="2">The sequence shown here is derived from an EMBL/GenBank/DDBJ whole genome shotgun (WGS) entry which is preliminary data.</text>
</comment>
<sequence>MSPWAEVDSPGRPEPTSAHNTRHPAPSAQPHTHRPDARHRTDHQPPNHTQQTGSLNAHRTHHNTNSATPTASKHRSVITDRTRHTNTPTTPGDPYDTPTTDATGWILRYTDSTHTRRSRTTEPRSHSTSPHQLSRTHQPNQSPIRRSRAAPALRTTARRPHNMSPHATPAQPHLPAERQSPIRRSQVTPAEPPNAQHIATRHTGSAALTSRTPVTDTTVAGHTSALRTTARRPHNISPHTTPAQPHLPAEHRSPIRQSRDAPGLWATERRSHSTSPHAKPPRPYSLRQYDSGHRCDCRGLERPGCRTALGRPTRCPRGGECWSRATRCRRSGRLCRSGRLSWPSGGVSPGWQSLVAFRGGKLCSGSATAVSGADHLRRGRGPAEPGGPACPAMRRPTECRVRSPAACSSARPRSGSMGRLIQSGANPRSCDSDAGE</sequence>
<feature type="region of interest" description="Disordered" evidence="1">
    <location>
        <begin position="1"/>
        <end position="288"/>
    </location>
</feature>
<dbReference type="EMBL" id="WEGK01000007">
    <property type="protein sequence ID" value="MQY20735.1"/>
    <property type="molecule type" value="Genomic_DNA"/>
</dbReference>